<feature type="domain" description="Glycosyltransferase subfamily 4-like N-terminal" evidence="2">
    <location>
        <begin position="14"/>
        <end position="176"/>
    </location>
</feature>
<reference evidence="3 4" key="1">
    <citation type="submission" date="2017-06" db="EMBL/GenBank/DDBJ databases">
        <authorList>
            <person name="Kim H.J."/>
            <person name="Triplett B.A."/>
        </authorList>
    </citation>
    <scope>NUCLEOTIDE SEQUENCE [LARGE SCALE GENOMIC DNA]</scope>
    <source>
        <strain evidence="3 4">DSM 19307</strain>
    </source>
</reference>
<evidence type="ECO:0000313" key="3">
    <source>
        <dbReference type="EMBL" id="SNS59867.1"/>
    </source>
</evidence>
<name>A0A239FSB4_EKHLU</name>
<organism evidence="3 4">
    <name type="scientific">Ekhidna lutea</name>
    <dbReference type="NCBI Taxonomy" id="447679"/>
    <lineage>
        <taxon>Bacteria</taxon>
        <taxon>Pseudomonadati</taxon>
        <taxon>Bacteroidota</taxon>
        <taxon>Cytophagia</taxon>
        <taxon>Cytophagales</taxon>
        <taxon>Reichenbachiellaceae</taxon>
        <taxon>Ekhidna</taxon>
    </lineage>
</organism>
<proteinExistence type="predicted"/>
<protein>
    <submittedName>
        <fullName evidence="3">Phosphatidylinositol alpha-mannosyltransferase</fullName>
    </submittedName>
</protein>
<evidence type="ECO:0000259" key="2">
    <source>
        <dbReference type="Pfam" id="PF13439"/>
    </source>
</evidence>
<accession>A0A239FSB4</accession>
<dbReference type="PANTHER" id="PTHR45947:SF3">
    <property type="entry name" value="SULFOQUINOVOSYL TRANSFERASE SQD2"/>
    <property type="match status" value="1"/>
</dbReference>
<dbReference type="InterPro" id="IPR001296">
    <property type="entry name" value="Glyco_trans_1"/>
</dbReference>
<dbReference type="SUPFAM" id="SSF53756">
    <property type="entry name" value="UDP-Glycosyltransferase/glycogen phosphorylase"/>
    <property type="match status" value="1"/>
</dbReference>
<dbReference type="Proteomes" id="UP000198393">
    <property type="component" value="Unassembled WGS sequence"/>
</dbReference>
<keyword evidence="3" id="KW-0808">Transferase</keyword>
<evidence type="ECO:0000259" key="1">
    <source>
        <dbReference type="Pfam" id="PF00534"/>
    </source>
</evidence>
<gene>
    <name evidence="3" type="ORF">SAMN05421640_0814</name>
</gene>
<keyword evidence="3" id="KW-0328">Glycosyltransferase</keyword>
<dbReference type="Gene3D" id="3.40.50.2000">
    <property type="entry name" value="Glycogen Phosphorylase B"/>
    <property type="match status" value="2"/>
</dbReference>
<dbReference type="EMBL" id="FZPD01000001">
    <property type="protein sequence ID" value="SNS59867.1"/>
    <property type="molecule type" value="Genomic_DNA"/>
</dbReference>
<dbReference type="GO" id="GO:0016757">
    <property type="term" value="F:glycosyltransferase activity"/>
    <property type="evidence" value="ECO:0007669"/>
    <property type="project" value="UniProtKB-KW"/>
</dbReference>
<dbReference type="RefSeq" id="WP_089355558.1">
    <property type="nucleotide sequence ID" value="NZ_FZPD01000001.1"/>
</dbReference>
<keyword evidence="4" id="KW-1185">Reference proteome</keyword>
<dbReference type="Pfam" id="PF13439">
    <property type="entry name" value="Glyco_transf_4"/>
    <property type="match status" value="1"/>
</dbReference>
<dbReference type="AlphaFoldDB" id="A0A239FSB4"/>
<dbReference type="CDD" id="cd03801">
    <property type="entry name" value="GT4_PimA-like"/>
    <property type="match status" value="1"/>
</dbReference>
<feature type="domain" description="Glycosyl transferase family 1" evidence="1">
    <location>
        <begin position="183"/>
        <end position="342"/>
    </location>
</feature>
<dbReference type="Pfam" id="PF00534">
    <property type="entry name" value="Glycos_transf_1"/>
    <property type="match status" value="1"/>
</dbReference>
<evidence type="ECO:0000313" key="4">
    <source>
        <dbReference type="Proteomes" id="UP000198393"/>
    </source>
</evidence>
<sequence length="366" mass="41340">MKIALVCPYDFSRPGGVKSHIVSLSKHLTIIGHQVKIIAPNINANAVEEKNVYFFGKNRSVNIGGTKIDVNIALGDEKKQLKAFLNGEVFDIIHYHTIWNPLLPFQVLKHSKAKQIATFHDTPKSQFVGDWIMPTVARGIFTFLDQIISVSNSQSGYISRFSKRNIHIIPNGIDLDEIHQIAPQESKRDDDFFQMFFMGRLEPRKGVMHALRAFHQLKERYPKMKLIIAGDGDGRAEVEQYITDYTLTDVEMVGFVSEAEKYRLLKESDIYLAPALYGESFGIVLLESMAVGTPIAGYANSGYKNVITNDMMKGFAEPGDLDAFAKCIENLIPSSKREELSKHGLEEVKKYNWAEVSMEVNEVYLK</sequence>
<dbReference type="InterPro" id="IPR050194">
    <property type="entry name" value="Glycosyltransferase_grp1"/>
</dbReference>
<dbReference type="PANTHER" id="PTHR45947">
    <property type="entry name" value="SULFOQUINOVOSYL TRANSFERASE SQD2"/>
    <property type="match status" value="1"/>
</dbReference>
<dbReference type="OrthoDB" id="9790710at2"/>
<dbReference type="InterPro" id="IPR028098">
    <property type="entry name" value="Glyco_trans_4-like_N"/>
</dbReference>